<keyword evidence="4" id="KW-0479">Metal-binding</keyword>
<evidence type="ECO:0000313" key="8">
    <source>
        <dbReference type="EMBL" id="GIE18922.1"/>
    </source>
</evidence>
<sequence length="332" mass="35233">MESHRFAPKFRGELTMLPLIDLHRHLEGSVRSSTFVDIARRDGHPLAAAPHPRNALVATTGTPGGLLPYLAKVDDQIGVLATLPDWHRAAQEAVDDAFNDGLDYVEFRFSPYFIQQQTGLPPEAVIDAVSSGVAAASARTGLPVGLIATVLRDLGPDLALSQIHTFLTRRDVWCGVDLAGNEAGYEASLFKPAFQQARDAGLHITIHAGEAAGPESVRAAVQDLGAERIGHGVRAAEDPALMNSLAAAGVTLECALTSNTQTGAAPSYAHHQIHQLLAAGVPVTLNTDNPRVSNTTLTHEHTLARHATGLTPTQLQTIAHHSVTAAFTNLEI</sequence>
<comment type="cofactor">
    <cofactor evidence="1">
        <name>Zn(2+)</name>
        <dbReference type="ChEBI" id="CHEBI:29105"/>
    </cofactor>
</comment>
<dbReference type="PANTHER" id="PTHR11409:SF43">
    <property type="entry name" value="ADENOSINE DEAMINASE"/>
    <property type="match status" value="1"/>
</dbReference>
<evidence type="ECO:0000256" key="2">
    <source>
        <dbReference type="ARBA" id="ARBA00006676"/>
    </source>
</evidence>
<dbReference type="EMBL" id="BOMN01000023">
    <property type="protein sequence ID" value="GIE18922.1"/>
    <property type="molecule type" value="Genomic_DNA"/>
</dbReference>
<evidence type="ECO:0000313" key="9">
    <source>
        <dbReference type="Proteomes" id="UP000603200"/>
    </source>
</evidence>
<evidence type="ECO:0000256" key="4">
    <source>
        <dbReference type="ARBA" id="ARBA00022723"/>
    </source>
</evidence>
<organism evidence="8 9">
    <name type="scientific">Winogradskya humida</name>
    <dbReference type="NCBI Taxonomy" id="113566"/>
    <lineage>
        <taxon>Bacteria</taxon>
        <taxon>Bacillati</taxon>
        <taxon>Actinomycetota</taxon>
        <taxon>Actinomycetes</taxon>
        <taxon>Micromonosporales</taxon>
        <taxon>Micromonosporaceae</taxon>
        <taxon>Winogradskya</taxon>
    </lineage>
</organism>
<gene>
    <name evidence="8" type="primary">add-1</name>
    <name evidence="8" type="ORF">Ahu01nite_020240</name>
</gene>
<evidence type="ECO:0000256" key="5">
    <source>
        <dbReference type="ARBA" id="ARBA00022801"/>
    </source>
</evidence>
<evidence type="ECO:0000256" key="1">
    <source>
        <dbReference type="ARBA" id="ARBA00001947"/>
    </source>
</evidence>
<dbReference type="Pfam" id="PF00962">
    <property type="entry name" value="A_deaminase"/>
    <property type="match status" value="1"/>
</dbReference>
<dbReference type="PANTHER" id="PTHR11409">
    <property type="entry name" value="ADENOSINE DEAMINASE"/>
    <property type="match status" value="1"/>
</dbReference>
<keyword evidence="6" id="KW-0862">Zinc</keyword>
<dbReference type="RefSeq" id="WP_239158753.1">
    <property type="nucleotide sequence ID" value="NZ_BAAATV010000003.1"/>
</dbReference>
<comment type="caution">
    <text evidence="8">The sequence shown here is derived from an EMBL/GenBank/DDBJ whole genome shotgun (WGS) entry which is preliminary data.</text>
</comment>
<evidence type="ECO:0000256" key="6">
    <source>
        <dbReference type="ARBA" id="ARBA00022833"/>
    </source>
</evidence>
<accession>A0ABQ3ZL52</accession>
<keyword evidence="5" id="KW-0378">Hydrolase</keyword>
<feature type="domain" description="Adenosine deaminase" evidence="7">
    <location>
        <begin position="18"/>
        <end position="329"/>
    </location>
</feature>
<evidence type="ECO:0000256" key="3">
    <source>
        <dbReference type="ARBA" id="ARBA00012784"/>
    </source>
</evidence>
<dbReference type="NCBIfam" id="TIGR01430">
    <property type="entry name" value="aden_deam"/>
    <property type="match status" value="1"/>
</dbReference>
<comment type="similarity">
    <text evidence="2">Belongs to the metallo-dependent hydrolases superfamily. Adenosine and AMP deaminases family.</text>
</comment>
<dbReference type="Gene3D" id="3.20.20.140">
    <property type="entry name" value="Metal-dependent hydrolases"/>
    <property type="match status" value="1"/>
</dbReference>
<dbReference type="InterPro" id="IPR006330">
    <property type="entry name" value="Ado/ade_deaminase"/>
</dbReference>
<dbReference type="SUPFAM" id="SSF51556">
    <property type="entry name" value="Metallo-dependent hydrolases"/>
    <property type="match status" value="1"/>
</dbReference>
<reference evidence="8 9" key="1">
    <citation type="submission" date="2021-01" db="EMBL/GenBank/DDBJ databases">
        <title>Whole genome shotgun sequence of Actinoplanes humidus NBRC 14915.</title>
        <authorList>
            <person name="Komaki H."/>
            <person name="Tamura T."/>
        </authorList>
    </citation>
    <scope>NUCLEOTIDE SEQUENCE [LARGE SCALE GENOMIC DNA]</scope>
    <source>
        <strain evidence="8 9">NBRC 14915</strain>
    </source>
</reference>
<evidence type="ECO:0000259" key="7">
    <source>
        <dbReference type="Pfam" id="PF00962"/>
    </source>
</evidence>
<dbReference type="InterPro" id="IPR032466">
    <property type="entry name" value="Metal_Hydrolase"/>
</dbReference>
<dbReference type="InterPro" id="IPR001365">
    <property type="entry name" value="A_deaminase_dom"/>
</dbReference>
<name>A0ABQ3ZL52_9ACTN</name>
<protein>
    <recommendedName>
        <fullName evidence="3">adenosine deaminase</fullName>
        <ecNumber evidence="3">3.5.4.4</ecNumber>
    </recommendedName>
</protein>
<dbReference type="Proteomes" id="UP000603200">
    <property type="component" value="Unassembled WGS sequence"/>
</dbReference>
<keyword evidence="9" id="KW-1185">Reference proteome</keyword>
<proteinExistence type="inferred from homology"/>
<dbReference type="EC" id="3.5.4.4" evidence="3"/>